<feature type="domain" description="EamA" evidence="2">
    <location>
        <begin position="56"/>
        <end position="194"/>
    </location>
</feature>
<dbReference type="PANTHER" id="PTHR22911">
    <property type="entry name" value="ACYL-MALONYL CONDENSING ENZYME-RELATED"/>
    <property type="match status" value="1"/>
</dbReference>
<dbReference type="InterPro" id="IPR000620">
    <property type="entry name" value="EamA_dom"/>
</dbReference>
<evidence type="ECO:0000313" key="4">
    <source>
        <dbReference type="Proteomes" id="UP001295684"/>
    </source>
</evidence>
<feature type="transmembrane region" description="Helical" evidence="1">
    <location>
        <begin position="208"/>
        <end position="232"/>
    </location>
</feature>
<comment type="caution">
    <text evidence="3">The sequence shown here is derived from an EMBL/GenBank/DDBJ whole genome shotgun (WGS) entry which is preliminary data.</text>
</comment>
<feature type="transmembrane region" description="Helical" evidence="1">
    <location>
        <begin position="178"/>
        <end position="196"/>
    </location>
</feature>
<protein>
    <recommendedName>
        <fullName evidence="2">EamA domain-containing protein</fullName>
    </recommendedName>
</protein>
<feature type="transmembrane region" description="Helical" evidence="1">
    <location>
        <begin position="244"/>
        <end position="263"/>
    </location>
</feature>
<accession>A0AAD2CZK5</accession>
<dbReference type="Pfam" id="PF00892">
    <property type="entry name" value="EamA"/>
    <property type="match status" value="1"/>
</dbReference>
<evidence type="ECO:0000256" key="1">
    <source>
        <dbReference type="SAM" id="Phobius"/>
    </source>
</evidence>
<dbReference type="GO" id="GO:0016020">
    <property type="term" value="C:membrane"/>
    <property type="evidence" value="ECO:0007669"/>
    <property type="project" value="InterPro"/>
</dbReference>
<feature type="transmembrane region" description="Helical" evidence="1">
    <location>
        <begin position="122"/>
        <end position="147"/>
    </location>
</feature>
<dbReference type="EMBL" id="CAMPGE010016054">
    <property type="protein sequence ID" value="CAI2374633.1"/>
    <property type="molecule type" value="Genomic_DNA"/>
</dbReference>
<feature type="transmembrane region" description="Helical" evidence="1">
    <location>
        <begin position="153"/>
        <end position="171"/>
    </location>
</feature>
<feature type="transmembrane region" description="Helical" evidence="1">
    <location>
        <begin position="90"/>
        <end position="110"/>
    </location>
</feature>
<dbReference type="Proteomes" id="UP001295684">
    <property type="component" value="Unassembled WGS sequence"/>
</dbReference>
<keyword evidence="4" id="KW-1185">Reference proteome</keyword>
<dbReference type="AlphaFoldDB" id="A0AAD2CZK5"/>
<keyword evidence="1" id="KW-1133">Transmembrane helix</keyword>
<sequence>MSTVKGFDVVEECEEGFIENEKRFGGASGGASSSFELMRSVSTDPARNLPQQNMLIGYSLMMVALLGLTMQHLFAKMAFFYNEKLTPYDALLAIGLVNVPVFLGLNLFVGTKINILKYEHKAQTIIIINCLASVGVMTSMMSGMAMISIAKSTLIFDLNPLFCIIMAFIILREKVDYTSIIFTFGAFGGIYFLTLNKSSATEDEESSAFLGIFLVFIGSFIQGTIMVLLRMLAIYNVHFLVRPLYSSVGICIFCGLIYFLIPGKIHFPDYSALDILLLFMNALGYTICLPALAMALMYQKSSHLAPVNYLENVFALLADFFIFKYSFVWTDYLGMGIIFVCLLIPAILKIKNES</sequence>
<gene>
    <name evidence="3" type="ORF">ECRASSUSDP1_LOCUS15990</name>
</gene>
<reference evidence="3" key="1">
    <citation type="submission" date="2023-07" db="EMBL/GenBank/DDBJ databases">
        <authorList>
            <consortium name="AG Swart"/>
            <person name="Singh M."/>
            <person name="Singh A."/>
            <person name="Seah K."/>
            <person name="Emmerich C."/>
        </authorList>
    </citation>
    <scope>NUCLEOTIDE SEQUENCE</scope>
    <source>
        <strain evidence="3">DP1</strain>
    </source>
</reference>
<organism evidence="3 4">
    <name type="scientific">Euplotes crassus</name>
    <dbReference type="NCBI Taxonomy" id="5936"/>
    <lineage>
        <taxon>Eukaryota</taxon>
        <taxon>Sar</taxon>
        <taxon>Alveolata</taxon>
        <taxon>Ciliophora</taxon>
        <taxon>Intramacronucleata</taxon>
        <taxon>Spirotrichea</taxon>
        <taxon>Hypotrichia</taxon>
        <taxon>Euplotida</taxon>
        <taxon>Euplotidae</taxon>
        <taxon>Moneuplotes</taxon>
    </lineage>
</organism>
<feature type="transmembrane region" description="Helical" evidence="1">
    <location>
        <begin position="309"/>
        <end position="326"/>
    </location>
</feature>
<feature type="transmembrane region" description="Helical" evidence="1">
    <location>
        <begin position="332"/>
        <end position="350"/>
    </location>
</feature>
<feature type="transmembrane region" description="Helical" evidence="1">
    <location>
        <begin position="275"/>
        <end position="297"/>
    </location>
</feature>
<evidence type="ECO:0000313" key="3">
    <source>
        <dbReference type="EMBL" id="CAI2374633.1"/>
    </source>
</evidence>
<feature type="transmembrane region" description="Helical" evidence="1">
    <location>
        <begin position="55"/>
        <end position="75"/>
    </location>
</feature>
<dbReference type="InterPro" id="IPR037185">
    <property type="entry name" value="EmrE-like"/>
</dbReference>
<keyword evidence="1" id="KW-0472">Membrane</keyword>
<proteinExistence type="predicted"/>
<dbReference type="SUPFAM" id="SSF103481">
    <property type="entry name" value="Multidrug resistance efflux transporter EmrE"/>
    <property type="match status" value="1"/>
</dbReference>
<dbReference type="PANTHER" id="PTHR22911:SF137">
    <property type="entry name" value="SOLUTE CARRIER FAMILY 35 MEMBER G2-RELATED"/>
    <property type="match status" value="1"/>
</dbReference>
<keyword evidence="1" id="KW-0812">Transmembrane</keyword>
<name>A0AAD2CZK5_EUPCR</name>
<evidence type="ECO:0000259" key="2">
    <source>
        <dbReference type="Pfam" id="PF00892"/>
    </source>
</evidence>